<dbReference type="EMBL" id="JACHHY010000017">
    <property type="protein sequence ID" value="MBB5019504.1"/>
    <property type="molecule type" value="Genomic_DNA"/>
</dbReference>
<comment type="function">
    <text evidence="1">Involved in the catabolism of quinolinic acid (QA).</text>
</comment>
<dbReference type="NCBIfam" id="TIGR00078">
    <property type="entry name" value="nadC"/>
    <property type="match status" value="1"/>
</dbReference>
<feature type="domain" description="Quinolinate phosphoribosyl transferase C-terminal" evidence="13">
    <location>
        <begin position="109"/>
        <end position="274"/>
    </location>
</feature>
<reference evidence="15 16" key="1">
    <citation type="submission" date="2020-08" db="EMBL/GenBank/DDBJ databases">
        <title>Genomic Encyclopedia of Type Strains, Phase IV (KMG-IV): sequencing the most valuable type-strain genomes for metagenomic binning, comparative biology and taxonomic classification.</title>
        <authorList>
            <person name="Goeker M."/>
        </authorList>
    </citation>
    <scope>NUCLEOTIDE SEQUENCE [LARGE SCALE GENOMIC DNA]</scope>
    <source>
        <strain evidence="15 16">DSM 27165</strain>
    </source>
</reference>
<evidence type="ECO:0000256" key="7">
    <source>
        <dbReference type="ARBA" id="ARBA00022676"/>
    </source>
</evidence>
<dbReference type="InterPro" id="IPR002638">
    <property type="entry name" value="Quinolinate_PRibosylTrfase_C"/>
</dbReference>
<dbReference type="PANTHER" id="PTHR32179:SF3">
    <property type="entry name" value="NICOTINATE-NUCLEOTIDE PYROPHOSPHORYLASE [CARBOXYLATING]"/>
    <property type="match status" value="1"/>
</dbReference>
<dbReference type="EC" id="2.4.2.19" evidence="5"/>
<evidence type="ECO:0000256" key="1">
    <source>
        <dbReference type="ARBA" id="ARBA00003237"/>
    </source>
</evidence>
<evidence type="ECO:0000256" key="5">
    <source>
        <dbReference type="ARBA" id="ARBA00011944"/>
    </source>
</evidence>
<evidence type="ECO:0000313" key="16">
    <source>
        <dbReference type="Proteomes" id="UP000575898"/>
    </source>
</evidence>
<comment type="caution">
    <text evidence="15">The sequence shown here is derived from an EMBL/GenBank/DDBJ whole genome shotgun (WGS) entry which is preliminary data.</text>
</comment>
<dbReference type="SUPFAM" id="SSF51690">
    <property type="entry name" value="Nicotinate/Quinolinate PRTase C-terminal domain-like"/>
    <property type="match status" value="1"/>
</dbReference>
<dbReference type="GO" id="GO:0005737">
    <property type="term" value="C:cytoplasm"/>
    <property type="evidence" value="ECO:0007669"/>
    <property type="project" value="TreeGrafter"/>
</dbReference>
<dbReference type="InterPro" id="IPR013785">
    <property type="entry name" value="Aldolase_TIM"/>
</dbReference>
<evidence type="ECO:0000256" key="2">
    <source>
        <dbReference type="ARBA" id="ARBA00004893"/>
    </source>
</evidence>
<gene>
    <name evidence="15" type="ORF">HNQ59_002806</name>
</gene>
<feature type="domain" description="Quinolinate phosphoribosyl transferase N-terminal" evidence="14">
    <location>
        <begin position="23"/>
        <end position="107"/>
    </location>
</feature>
<keyword evidence="6" id="KW-0662">Pyridine nucleotide biosynthesis</keyword>
<dbReference type="UniPathway" id="UPA00253">
    <property type="reaction ID" value="UER00331"/>
</dbReference>
<dbReference type="Proteomes" id="UP000575898">
    <property type="component" value="Unassembled WGS sequence"/>
</dbReference>
<dbReference type="SUPFAM" id="SSF54675">
    <property type="entry name" value="Nicotinate/Quinolinate PRTase N-terminal domain-like"/>
    <property type="match status" value="1"/>
</dbReference>
<comment type="similarity">
    <text evidence="3 12">Belongs to the NadC/ModD family.</text>
</comment>
<dbReference type="AlphaFoldDB" id="A0A840MJY2"/>
<keyword evidence="8 12" id="KW-0808">Transferase</keyword>
<evidence type="ECO:0000259" key="13">
    <source>
        <dbReference type="Pfam" id="PF01729"/>
    </source>
</evidence>
<evidence type="ECO:0000313" key="15">
    <source>
        <dbReference type="EMBL" id="MBB5019504.1"/>
    </source>
</evidence>
<dbReference type="GO" id="GO:0009435">
    <property type="term" value="P:NAD+ biosynthetic process"/>
    <property type="evidence" value="ECO:0007669"/>
    <property type="project" value="UniProtKB-UniPathway"/>
</dbReference>
<dbReference type="Gene3D" id="3.20.20.70">
    <property type="entry name" value="Aldolase class I"/>
    <property type="match status" value="1"/>
</dbReference>
<dbReference type="PANTHER" id="PTHR32179">
    <property type="entry name" value="NICOTINATE-NUCLEOTIDE PYROPHOSPHORYLASE [CARBOXYLATING]"/>
    <property type="match status" value="1"/>
</dbReference>
<accession>A0A840MJY2</accession>
<name>A0A840MJY2_9PROT</name>
<evidence type="ECO:0000256" key="12">
    <source>
        <dbReference type="PIRNR" id="PIRNR006250"/>
    </source>
</evidence>
<dbReference type="Pfam" id="PF02749">
    <property type="entry name" value="QRPTase_N"/>
    <property type="match status" value="1"/>
</dbReference>
<protein>
    <recommendedName>
        <fullName evidence="11">Probable nicotinate-nucleotide pyrophosphorylase [carboxylating]</fullName>
        <ecNumber evidence="5">2.4.2.19</ecNumber>
    </recommendedName>
    <alternativeName>
        <fullName evidence="9">Quinolinate phosphoribosyltransferase [decarboxylating]</fullName>
    </alternativeName>
</protein>
<comment type="pathway">
    <text evidence="2">Cofactor biosynthesis; NAD(+) biosynthesis; nicotinate D-ribonucleotide from quinolinate: step 1/1.</text>
</comment>
<keyword evidence="16" id="KW-1185">Reference proteome</keyword>
<dbReference type="PIRSF" id="PIRSF006250">
    <property type="entry name" value="NadC_ModD"/>
    <property type="match status" value="1"/>
</dbReference>
<dbReference type="FunFam" id="3.90.1170.20:FF:000001">
    <property type="entry name" value="Nicotinate-nucleotide diphosphorylase (Carboxylating)"/>
    <property type="match status" value="1"/>
</dbReference>
<evidence type="ECO:0000256" key="11">
    <source>
        <dbReference type="ARBA" id="ARBA00069173"/>
    </source>
</evidence>
<dbReference type="InterPro" id="IPR027277">
    <property type="entry name" value="NadC/ModD"/>
</dbReference>
<evidence type="ECO:0000256" key="6">
    <source>
        <dbReference type="ARBA" id="ARBA00022642"/>
    </source>
</evidence>
<dbReference type="Pfam" id="PF01729">
    <property type="entry name" value="QRPTase_C"/>
    <property type="match status" value="1"/>
</dbReference>
<organism evidence="15 16">
    <name type="scientific">Chitinivorax tropicus</name>
    <dbReference type="NCBI Taxonomy" id="714531"/>
    <lineage>
        <taxon>Bacteria</taxon>
        <taxon>Pseudomonadati</taxon>
        <taxon>Pseudomonadota</taxon>
        <taxon>Betaproteobacteria</taxon>
        <taxon>Chitinivorax</taxon>
    </lineage>
</organism>
<dbReference type="InterPro" id="IPR004393">
    <property type="entry name" value="NadC"/>
</dbReference>
<dbReference type="InterPro" id="IPR036068">
    <property type="entry name" value="Nicotinate_pribotase-like_C"/>
</dbReference>
<dbReference type="FunFam" id="3.20.20.70:FF:000030">
    <property type="entry name" value="Nicotinate-nucleotide pyrophosphorylase, carboxylating"/>
    <property type="match status" value="1"/>
</dbReference>
<proteinExistence type="inferred from homology"/>
<dbReference type="CDD" id="cd01572">
    <property type="entry name" value="QPRTase"/>
    <property type="match status" value="1"/>
</dbReference>
<dbReference type="RefSeq" id="WP_184040488.1">
    <property type="nucleotide sequence ID" value="NZ_JACHHY010000017.1"/>
</dbReference>
<sequence>MTLNDVIRQNVATALAEDVGSGDLTAQLIPADRQGEATVISREAAIICGQAWFEAVFQQVDAAVSIAWHVKEGARVAPGDVLCELRGSARSLLTGERSGLNFLQTLSAVATVTSQYAAAVAGTRAKVMDTRKTLPGLRHALKYAVTVGGGYNQRIGLFDGILIKENHIMAAGSIDAVLSQAKALAKPGVTIQIEVETLAQLQQALEAGATLILLDNMTLDQMREAVAITAGRAELEASGGVGLDTVAAIAATGVDRISIGRLTKDIKAIDLSMRFKM</sequence>
<comment type="catalytic activity">
    <reaction evidence="10">
        <text>nicotinate beta-D-ribonucleotide + CO2 + diphosphate = quinolinate + 5-phospho-alpha-D-ribose 1-diphosphate + 2 H(+)</text>
        <dbReference type="Rhea" id="RHEA:12733"/>
        <dbReference type="ChEBI" id="CHEBI:15378"/>
        <dbReference type="ChEBI" id="CHEBI:16526"/>
        <dbReference type="ChEBI" id="CHEBI:29959"/>
        <dbReference type="ChEBI" id="CHEBI:33019"/>
        <dbReference type="ChEBI" id="CHEBI:57502"/>
        <dbReference type="ChEBI" id="CHEBI:58017"/>
        <dbReference type="EC" id="2.4.2.19"/>
    </reaction>
</comment>
<keyword evidence="7 12" id="KW-0328">Glycosyltransferase</keyword>
<dbReference type="GO" id="GO:0004514">
    <property type="term" value="F:nicotinate-nucleotide diphosphorylase (carboxylating) activity"/>
    <property type="evidence" value="ECO:0007669"/>
    <property type="project" value="UniProtKB-EC"/>
</dbReference>
<evidence type="ECO:0000256" key="10">
    <source>
        <dbReference type="ARBA" id="ARBA00047445"/>
    </source>
</evidence>
<evidence type="ECO:0000256" key="3">
    <source>
        <dbReference type="ARBA" id="ARBA00009400"/>
    </source>
</evidence>
<dbReference type="InterPro" id="IPR022412">
    <property type="entry name" value="Quinolinate_PRibosylTrfase_N"/>
</dbReference>
<evidence type="ECO:0000259" key="14">
    <source>
        <dbReference type="Pfam" id="PF02749"/>
    </source>
</evidence>
<evidence type="ECO:0000256" key="9">
    <source>
        <dbReference type="ARBA" id="ARBA00033102"/>
    </source>
</evidence>
<dbReference type="Gene3D" id="3.90.1170.20">
    <property type="entry name" value="Quinolinate phosphoribosyl transferase, N-terminal domain"/>
    <property type="match status" value="1"/>
</dbReference>
<evidence type="ECO:0000256" key="4">
    <source>
        <dbReference type="ARBA" id="ARBA00011218"/>
    </source>
</evidence>
<evidence type="ECO:0000256" key="8">
    <source>
        <dbReference type="ARBA" id="ARBA00022679"/>
    </source>
</evidence>
<comment type="subunit">
    <text evidence="4">Hexamer formed by 3 homodimers.</text>
</comment>
<dbReference type="InterPro" id="IPR037128">
    <property type="entry name" value="Quinolinate_PRibosylTase_N_sf"/>
</dbReference>
<dbReference type="GO" id="GO:0034213">
    <property type="term" value="P:quinolinate catabolic process"/>
    <property type="evidence" value="ECO:0007669"/>
    <property type="project" value="TreeGrafter"/>
</dbReference>